<sequence length="176" mass="19964">MDAHVSAYTVEVRRATSLSLQAWCLKLALSVDRKQKKTQEKEVQRWRIFFAPSDAAGQVRRKPGDHRQPRGRCCMAFALDSSPQLLTCHHYTDGKEDQGSGPDLTRPLHQPVYCAASQTGTGSVSRFTARDGCTVPLQLSRTFRRRRSTFKPTHQHHPACLHPQPRDDFCCFLCNL</sequence>
<reference evidence="1 2" key="1">
    <citation type="submission" date="2019-07" db="EMBL/GenBank/DDBJ databases">
        <title>Chromosome genome assembly for large yellow croaker.</title>
        <authorList>
            <person name="Xiao S."/>
        </authorList>
    </citation>
    <scope>NUCLEOTIDE SEQUENCE [LARGE SCALE GENOMIC DNA]</scope>
    <source>
        <strain evidence="1">JMULYC20181020</strain>
        <tissue evidence="1">Muscle</tissue>
    </source>
</reference>
<comment type="caution">
    <text evidence="1">The sequence shown here is derived from an EMBL/GenBank/DDBJ whole genome shotgun (WGS) entry which is preliminary data.</text>
</comment>
<dbReference type="EMBL" id="REGW02000009">
    <property type="protein sequence ID" value="KAE8292378.1"/>
    <property type="molecule type" value="Genomic_DNA"/>
</dbReference>
<evidence type="ECO:0000313" key="1">
    <source>
        <dbReference type="EMBL" id="KAE8292378.1"/>
    </source>
</evidence>
<organism evidence="1 2">
    <name type="scientific">Larimichthys crocea</name>
    <name type="common">Large yellow croaker</name>
    <name type="synonym">Pseudosciaena crocea</name>
    <dbReference type="NCBI Taxonomy" id="215358"/>
    <lineage>
        <taxon>Eukaryota</taxon>
        <taxon>Metazoa</taxon>
        <taxon>Chordata</taxon>
        <taxon>Craniata</taxon>
        <taxon>Vertebrata</taxon>
        <taxon>Euteleostomi</taxon>
        <taxon>Actinopterygii</taxon>
        <taxon>Neopterygii</taxon>
        <taxon>Teleostei</taxon>
        <taxon>Neoteleostei</taxon>
        <taxon>Acanthomorphata</taxon>
        <taxon>Eupercaria</taxon>
        <taxon>Sciaenidae</taxon>
        <taxon>Larimichthys</taxon>
    </lineage>
</organism>
<dbReference type="Proteomes" id="UP000424527">
    <property type="component" value="Unassembled WGS sequence"/>
</dbReference>
<keyword evidence="2" id="KW-1185">Reference proteome</keyword>
<name>A0A6G0ILG0_LARCR</name>
<accession>A0A6G0ILG0</accession>
<protein>
    <submittedName>
        <fullName evidence="1">Uncharacterized protein</fullName>
    </submittedName>
</protein>
<proteinExistence type="predicted"/>
<evidence type="ECO:0000313" key="2">
    <source>
        <dbReference type="Proteomes" id="UP000424527"/>
    </source>
</evidence>
<dbReference type="AlphaFoldDB" id="A0A6G0ILG0"/>
<gene>
    <name evidence="1" type="ORF">D5F01_LYC09747</name>
</gene>